<evidence type="ECO:0000256" key="6">
    <source>
        <dbReference type="SAM" id="Phobius"/>
    </source>
</evidence>
<feature type="transmembrane region" description="Helical" evidence="6">
    <location>
        <begin position="56"/>
        <end position="80"/>
    </location>
</feature>
<keyword evidence="4 6" id="KW-0472">Membrane</keyword>
<accession>A0A9W9R2M6</accession>
<dbReference type="PANTHER" id="PTHR23294">
    <property type="entry name" value="ET TRANSLATION PRODUCT-RELATED"/>
    <property type="match status" value="1"/>
</dbReference>
<keyword evidence="2 6" id="KW-0812">Transmembrane</keyword>
<reference evidence="7" key="1">
    <citation type="submission" date="2022-12" db="EMBL/GenBank/DDBJ databases">
        <authorList>
            <person name="Petersen C."/>
        </authorList>
    </citation>
    <scope>NUCLEOTIDE SEQUENCE</scope>
    <source>
        <strain evidence="7">IBT 35673</strain>
    </source>
</reference>
<evidence type="ECO:0000313" key="7">
    <source>
        <dbReference type="EMBL" id="KAJ5352608.1"/>
    </source>
</evidence>
<evidence type="ECO:0000256" key="1">
    <source>
        <dbReference type="ARBA" id="ARBA00004141"/>
    </source>
</evidence>
<feature type="transmembrane region" description="Helical" evidence="6">
    <location>
        <begin position="151"/>
        <end position="170"/>
    </location>
</feature>
<name>A0A9W9R2M6_PENBR</name>
<evidence type="ECO:0000256" key="3">
    <source>
        <dbReference type="ARBA" id="ARBA00022989"/>
    </source>
</evidence>
<dbReference type="PANTHER" id="PTHR23294:SF54">
    <property type="entry name" value="DUF895 DOMAIN MEMBRANE PROTEIN (AFU_ORTHOLOGUE AFUA_8G04110)"/>
    <property type="match status" value="1"/>
</dbReference>
<feature type="transmembrane region" description="Helical" evidence="6">
    <location>
        <begin position="345"/>
        <end position="363"/>
    </location>
</feature>
<protein>
    <submittedName>
        <fullName evidence="7">Major facilitator superfamily domain-containing protein</fullName>
    </submittedName>
</protein>
<feature type="transmembrane region" description="Helical" evidence="6">
    <location>
        <begin position="191"/>
        <end position="210"/>
    </location>
</feature>
<feature type="transmembrane region" description="Helical" evidence="6">
    <location>
        <begin position="454"/>
        <end position="475"/>
    </location>
</feature>
<comment type="subcellular location">
    <subcellularLocation>
        <location evidence="1">Membrane</location>
        <topology evidence="1">Multi-pass membrane protein</topology>
    </subcellularLocation>
</comment>
<keyword evidence="3 6" id="KW-1133">Transmembrane helix</keyword>
<feature type="transmembrane region" description="Helical" evidence="6">
    <location>
        <begin position="100"/>
        <end position="119"/>
    </location>
</feature>
<dbReference type="GO" id="GO:0016020">
    <property type="term" value="C:membrane"/>
    <property type="evidence" value="ECO:0007669"/>
    <property type="project" value="UniProtKB-SubCell"/>
</dbReference>
<evidence type="ECO:0000313" key="8">
    <source>
        <dbReference type="Proteomes" id="UP001147695"/>
    </source>
</evidence>
<comment type="caution">
    <text evidence="7">The sequence shown here is derived from an EMBL/GenBank/DDBJ whole genome shotgun (WGS) entry which is preliminary data.</text>
</comment>
<sequence>MNDSFSSSNDTPDKSDHKDHRKEPAPSISEGIEIEDPRPKGKLWMYRSLHFGPLKIPCVASVSFQVTFVSLASFLCPGMFNAINGLGGGGQVNARDINNANTTLYCLFAVVGFFAGSIVNTIGLRLALLLGGLGYPIFVASLLVYNHTENTGFLIFAGGLLGISAALFWTAQGTVMISYPAEEKKGRTISLFWIVFNLGAVIGGLIPLAQNMHSSTSSVNDGTYIGFIVLSTLGLALSAFLCNPSLVRREDGSQIILMKNPTWKTEIKGLFHTLRTDWYIVFLFPMFFASNWFYTYHFQGVNLPVFNIRTRALNSVLYFGAQMVGASIFGTMLDNKRWRRSMRARGAAVVLFLLTMGIWSGGYEFQKTYTREQMEAHPELKLDWTSSGYIGPMFLYIAYGIYDSAWQTYCYWLMGAMTNNSRKLAIFAGFYKGMQSAGAAIAPQLDAKRVSYMAQMLTCWGLLAFSLLFASPIIWTRTMDHSDIDEDLKFSDEIPRELRGGSHHQRYLIRGRKCQFLTNLGRKLPSKHFS</sequence>
<dbReference type="Gene3D" id="1.20.1250.20">
    <property type="entry name" value="MFS general substrate transporter like domains"/>
    <property type="match status" value="1"/>
</dbReference>
<feature type="transmembrane region" description="Helical" evidence="6">
    <location>
        <begin position="316"/>
        <end position="333"/>
    </location>
</feature>
<feature type="compositionally biased region" description="Polar residues" evidence="5">
    <location>
        <begin position="1"/>
        <end position="10"/>
    </location>
</feature>
<proteinExistence type="predicted"/>
<dbReference type="Proteomes" id="UP001147695">
    <property type="component" value="Unassembled WGS sequence"/>
</dbReference>
<feature type="transmembrane region" description="Helical" evidence="6">
    <location>
        <begin position="222"/>
        <end position="242"/>
    </location>
</feature>
<feature type="transmembrane region" description="Helical" evidence="6">
    <location>
        <begin position="424"/>
        <end position="442"/>
    </location>
</feature>
<reference evidence="7" key="2">
    <citation type="journal article" date="2023" name="IMA Fungus">
        <title>Comparative genomic study of the Penicillium genus elucidates a diverse pangenome and 15 lateral gene transfer events.</title>
        <authorList>
            <person name="Petersen C."/>
            <person name="Sorensen T."/>
            <person name="Nielsen M.R."/>
            <person name="Sondergaard T.E."/>
            <person name="Sorensen J.L."/>
            <person name="Fitzpatrick D.A."/>
            <person name="Frisvad J.C."/>
            <person name="Nielsen K.L."/>
        </authorList>
    </citation>
    <scope>NUCLEOTIDE SEQUENCE</scope>
    <source>
        <strain evidence="7">IBT 35673</strain>
    </source>
</reference>
<feature type="transmembrane region" description="Helical" evidence="6">
    <location>
        <begin position="278"/>
        <end position="296"/>
    </location>
</feature>
<evidence type="ECO:0000256" key="4">
    <source>
        <dbReference type="ARBA" id="ARBA00023136"/>
    </source>
</evidence>
<dbReference type="AlphaFoldDB" id="A0A9W9R2M6"/>
<dbReference type="Pfam" id="PF05978">
    <property type="entry name" value="UNC-93"/>
    <property type="match status" value="1"/>
</dbReference>
<feature type="region of interest" description="Disordered" evidence="5">
    <location>
        <begin position="1"/>
        <end position="35"/>
    </location>
</feature>
<evidence type="ECO:0000256" key="5">
    <source>
        <dbReference type="SAM" id="MobiDB-lite"/>
    </source>
</evidence>
<dbReference type="CDD" id="cd06178">
    <property type="entry name" value="MFS_unc93-like"/>
    <property type="match status" value="1"/>
</dbReference>
<organism evidence="7 8">
    <name type="scientific">Penicillium brevicompactum</name>
    <dbReference type="NCBI Taxonomy" id="5074"/>
    <lineage>
        <taxon>Eukaryota</taxon>
        <taxon>Fungi</taxon>
        <taxon>Dikarya</taxon>
        <taxon>Ascomycota</taxon>
        <taxon>Pezizomycotina</taxon>
        <taxon>Eurotiomycetes</taxon>
        <taxon>Eurotiomycetidae</taxon>
        <taxon>Eurotiales</taxon>
        <taxon>Aspergillaceae</taxon>
        <taxon>Penicillium</taxon>
    </lineage>
</organism>
<evidence type="ECO:0000256" key="2">
    <source>
        <dbReference type="ARBA" id="ARBA00022692"/>
    </source>
</evidence>
<feature type="compositionally biased region" description="Basic and acidic residues" evidence="5">
    <location>
        <begin position="11"/>
        <end position="24"/>
    </location>
</feature>
<gene>
    <name evidence="7" type="ORF">N7452_001582</name>
</gene>
<feature type="transmembrane region" description="Helical" evidence="6">
    <location>
        <begin position="389"/>
        <end position="412"/>
    </location>
</feature>
<dbReference type="InterPro" id="IPR010291">
    <property type="entry name" value="Ion_channel_UNC-93"/>
</dbReference>
<dbReference type="SUPFAM" id="SSF103473">
    <property type="entry name" value="MFS general substrate transporter"/>
    <property type="match status" value="1"/>
</dbReference>
<dbReference type="EMBL" id="JAPZBQ010000001">
    <property type="protein sequence ID" value="KAJ5352608.1"/>
    <property type="molecule type" value="Genomic_DNA"/>
</dbReference>
<dbReference type="InterPro" id="IPR051617">
    <property type="entry name" value="UNC-93-like_regulator"/>
</dbReference>
<dbReference type="InterPro" id="IPR036259">
    <property type="entry name" value="MFS_trans_sf"/>
</dbReference>